<organism evidence="1 2">
    <name type="scientific">Ligilactobacillus aviarius</name>
    <dbReference type="NCBI Taxonomy" id="1606"/>
    <lineage>
        <taxon>Bacteria</taxon>
        <taxon>Bacillati</taxon>
        <taxon>Bacillota</taxon>
        <taxon>Bacilli</taxon>
        <taxon>Lactobacillales</taxon>
        <taxon>Lactobacillaceae</taxon>
        <taxon>Ligilactobacillus</taxon>
    </lineage>
</organism>
<sequence>MNNRWRRRYRLETRHKLNTFTKQMVILDRKFQDYWCNPPMPSFRKGKKYYAK</sequence>
<protein>
    <submittedName>
        <fullName evidence="1">Uncharacterized protein</fullName>
    </submittedName>
</protein>
<comment type="caution">
    <text evidence="1">The sequence shown here is derived from an EMBL/GenBank/DDBJ whole genome shotgun (WGS) entry which is preliminary data.</text>
</comment>
<dbReference type="Proteomes" id="UP000321722">
    <property type="component" value="Unassembled WGS sequence"/>
</dbReference>
<dbReference type="EMBL" id="BJUI01000016">
    <property type="protein sequence ID" value="GEK42258.1"/>
    <property type="molecule type" value="Genomic_DNA"/>
</dbReference>
<keyword evidence="2" id="KW-1185">Reference proteome</keyword>
<evidence type="ECO:0000313" key="2">
    <source>
        <dbReference type="Proteomes" id="UP000321722"/>
    </source>
</evidence>
<proteinExistence type="predicted"/>
<name>A0A510WSR2_9LACO</name>
<gene>
    <name evidence="1" type="ORF">LAV01_10900</name>
</gene>
<accession>A0A510WSR2</accession>
<evidence type="ECO:0000313" key="1">
    <source>
        <dbReference type="EMBL" id="GEK42258.1"/>
    </source>
</evidence>
<dbReference type="AlphaFoldDB" id="A0A510WSR2"/>
<reference evidence="1 2" key="1">
    <citation type="submission" date="2019-07" db="EMBL/GenBank/DDBJ databases">
        <title>Whole genome shotgun sequence of Lactobacillus aviarius subsp. aviarius NBRC 102162.</title>
        <authorList>
            <person name="Hosoyama A."/>
            <person name="Uohara A."/>
            <person name="Ohji S."/>
            <person name="Ichikawa N."/>
        </authorList>
    </citation>
    <scope>NUCLEOTIDE SEQUENCE [LARGE SCALE GENOMIC DNA]</scope>
    <source>
        <strain evidence="1 2">NBRC 102162</strain>
    </source>
</reference>